<feature type="non-terminal residue" evidence="4">
    <location>
        <position position="1"/>
    </location>
</feature>
<sequence length="549" mass="60984">CQNANITQGTKSYVLPNNACILDDCKPKPYQGGLNCKFNVEVKVGYFATLKVKGKLDSSDIFSTSIADVATLYTSEKLDFHTWLAPTSGAFRLVTGKNTTGNLYVEVEWTKMSHTQYPYKIITSDQEALLMPDAFLYSQPFLVMTAPNKTLSVSVLPYNVPFNQQRLQSFFFFDGPNTTSPFITTGYESWVYSKMIQTTQEYLTIYKVLEVDNDAYILIHPTENVVDISYYDGLWHTNEDVHVTLDATDGKAVFSTYCGNDPEYLTDLTFSDNTATLQVVSTTPSKTYGTNHLALYNSTTAKTALPQEIFAHIKSYILDKGTANFTLLGDASRANYFMPFDGRTGILTSYINNDPTYIQPLAGAHLFAASPGPDPRPMYKFNLAFYGGNITNPNETLSVFVSRSPQDYSAETFTGDLEGRTFSANGYMLAEAHPAPSSAGECELSYQRIPGFYPIIKEAKGKKCKAFLELPMCRGYCKTSESGIHTFPHRRQETVACALVSIKMKNYTLTDCDDGAPASIRYVEIPYGEECMCTSISKIEAQEFGKGGE</sequence>
<dbReference type="Pfam" id="PF24511">
    <property type="entry name" value="DUF7591"/>
    <property type="match status" value="1"/>
</dbReference>
<organism evidence="4 5">
    <name type="scientific">Diploscapter pachys</name>
    <dbReference type="NCBI Taxonomy" id="2018661"/>
    <lineage>
        <taxon>Eukaryota</taxon>
        <taxon>Metazoa</taxon>
        <taxon>Ecdysozoa</taxon>
        <taxon>Nematoda</taxon>
        <taxon>Chromadorea</taxon>
        <taxon>Rhabditida</taxon>
        <taxon>Rhabditina</taxon>
        <taxon>Rhabditomorpha</taxon>
        <taxon>Rhabditoidea</taxon>
        <taxon>Rhabditidae</taxon>
        <taxon>Diploscapter</taxon>
    </lineage>
</organism>
<dbReference type="Gene3D" id="2.10.90.10">
    <property type="entry name" value="Cystine-knot cytokines"/>
    <property type="match status" value="1"/>
</dbReference>
<dbReference type="InterPro" id="IPR056013">
    <property type="entry name" value="DUF7591"/>
</dbReference>
<dbReference type="PANTHER" id="PTHR47920:SF1">
    <property type="entry name" value="CUB-LIKE DOMAIN-CONTAINING PROTEIN"/>
    <property type="match status" value="1"/>
</dbReference>
<keyword evidence="5" id="KW-1185">Reference proteome</keyword>
<dbReference type="Pfam" id="PF02408">
    <property type="entry name" value="CUB_2"/>
    <property type="match status" value="1"/>
</dbReference>
<dbReference type="InterPro" id="IPR029034">
    <property type="entry name" value="Cystine-knot_cytokine"/>
</dbReference>
<dbReference type="STRING" id="2018661.A0A2A2J7P4"/>
<evidence type="ECO:0000259" key="3">
    <source>
        <dbReference type="Pfam" id="PF24512"/>
    </source>
</evidence>
<feature type="domain" description="DUF7591" evidence="2">
    <location>
        <begin position="223"/>
        <end position="327"/>
    </location>
</feature>
<comment type="caution">
    <text evidence="4">The sequence shown here is derived from an EMBL/GenBank/DDBJ whole genome shotgun (WGS) entry which is preliminary data.</text>
</comment>
<dbReference type="EMBL" id="LIAE01010621">
    <property type="protein sequence ID" value="PAV57808.1"/>
    <property type="molecule type" value="Genomic_DNA"/>
</dbReference>
<dbReference type="InterPro" id="IPR003366">
    <property type="entry name" value="CUB-like_dom"/>
</dbReference>
<dbReference type="Proteomes" id="UP000218231">
    <property type="component" value="Unassembled WGS sequence"/>
</dbReference>
<name>A0A2A2J7P4_9BILA</name>
<dbReference type="SUPFAM" id="SSF57501">
    <property type="entry name" value="Cystine-knot cytokines"/>
    <property type="match status" value="1"/>
</dbReference>
<evidence type="ECO:0000259" key="2">
    <source>
        <dbReference type="Pfam" id="PF24511"/>
    </source>
</evidence>
<dbReference type="InterPro" id="IPR056014">
    <property type="entry name" value="DUF7592"/>
</dbReference>
<gene>
    <name evidence="4" type="ORF">WR25_05753</name>
</gene>
<dbReference type="Pfam" id="PF24512">
    <property type="entry name" value="DUF7592"/>
    <property type="match status" value="1"/>
</dbReference>
<protein>
    <submittedName>
        <fullName evidence="4">Uncharacterized protein</fullName>
    </submittedName>
</protein>
<feature type="domain" description="CUB-like" evidence="1">
    <location>
        <begin position="24"/>
        <end position="112"/>
    </location>
</feature>
<dbReference type="PANTHER" id="PTHR47920">
    <property type="entry name" value="PROTEIN CBG13378-RELATED"/>
    <property type="match status" value="1"/>
</dbReference>
<evidence type="ECO:0000313" key="4">
    <source>
        <dbReference type="EMBL" id="PAV57808.1"/>
    </source>
</evidence>
<accession>A0A2A2J7P4</accession>
<feature type="domain" description="DUF7592" evidence="3">
    <location>
        <begin position="142"/>
        <end position="207"/>
    </location>
</feature>
<dbReference type="OrthoDB" id="5783840at2759"/>
<evidence type="ECO:0000259" key="1">
    <source>
        <dbReference type="Pfam" id="PF02408"/>
    </source>
</evidence>
<proteinExistence type="predicted"/>
<evidence type="ECO:0000313" key="5">
    <source>
        <dbReference type="Proteomes" id="UP000218231"/>
    </source>
</evidence>
<dbReference type="AlphaFoldDB" id="A0A2A2J7P4"/>
<reference evidence="4 5" key="1">
    <citation type="journal article" date="2017" name="Curr. Biol.">
        <title>Genome architecture and evolution of a unichromosomal asexual nematode.</title>
        <authorList>
            <person name="Fradin H."/>
            <person name="Zegar C."/>
            <person name="Gutwein M."/>
            <person name="Lucas J."/>
            <person name="Kovtun M."/>
            <person name="Corcoran D."/>
            <person name="Baugh L.R."/>
            <person name="Kiontke K."/>
            <person name="Gunsalus K."/>
            <person name="Fitch D.H."/>
            <person name="Piano F."/>
        </authorList>
    </citation>
    <scope>NUCLEOTIDE SEQUENCE [LARGE SCALE GENOMIC DNA]</scope>
    <source>
        <strain evidence="4">PF1309</strain>
    </source>
</reference>